<dbReference type="GO" id="GO:0005634">
    <property type="term" value="C:nucleus"/>
    <property type="evidence" value="ECO:0007669"/>
    <property type="project" value="TreeGrafter"/>
</dbReference>
<dbReference type="GeneID" id="113215906"/>
<dbReference type="GO" id="GO:0051726">
    <property type="term" value="P:regulation of cell cycle"/>
    <property type="evidence" value="ECO:0007669"/>
    <property type="project" value="TreeGrafter"/>
</dbReference>
<keyword evidence="2" id="KW-1185">Reference proteome</keyword>
<dbReference type="CDD" id="cd00022">
    <property type="entry name" value="BIR"/>
    <property type="match status" value="1"/>
</dbReference>
<gene>
    <name evidence="3" type="primary">LOC113215906</name>
</gene>
<dbReference type="PANTHER" id="PTHR10044:SF139">
    <property type="entry name" value="DEATH-ASSOCIATED INHIBITOR OF APOPTOSIS 2"/>
    <property type="match status" value="1"/>
</dbReference>
<dbReference type="AlphaFoldDB" id="A0A9C6X908"/>
<dbReference type="Proteomes" id="UP000504606">
    <property type="component" value="Unplaced"/>
</dbReference>
<dbReference type="RefSeq" id="XP_052131283.1">
    <property type="nucleotide sequence ID" value="XM_052275323.1"/>
</dbReference>
<accession>A0A9C6X908</accession>
<evidence type="ECO:0000313" key="2">
    <source>
        <dbReference type="Proteomes" id="UP000504606"/>
    </source>
</evidence>
<dbReference type="OrthoDB" id="5855668at2759"/>
<dbReference type="SUPFAM" id="SSF57924">
    <property type="entry name" value="Inhibitor of apoptosis (IAP) repeat"/>
    <property type="match status" value="2"/>
</dbReference>
<dbReference type="PANTHER" id="PTHR10044">
    <property type="entry name" value="INHIBITOR OF APOPTOSIS"/>
    <property type="match status" value="1"/>
</dbReference>
<dbReference type="InterPro" id="IPR050784">
    <property type="entry name" value="IAP"/>
</dbReference>
<proteinExistence type="predicted"/>
<name>A0A9C6X908_FRAOC</name>
<dbReference type="KEGG" id="foc:113215906"/>
<dbReference type="Gene3D" id="1.10.1170.10">
    <property type="entry name" value="Inhibitor Of Apoptosis Protein (2mihbC-IAP-1), Chain A"/>
    <property type="match status" value="2"/>
</dbReference>
<dbReference type="InterPro" id="IPR001370">
    <property type="entry name" value="BIR_rpt"/>
</dbReference>
<evidence type="ECO:0000313" key="3">
    <source>
        <dbReference type="RefSeq" id="XP_052131283.1"/>
    </source>
</evidence>
<dbReference type="GO" id="GO:0005737">
    <property type="term" value="C:cytoplasm"/>
    <property type="evidence" value="ECO:0007669"/>
    <property type="project" value="TreeGrafter"/>
</dbReference>
<dbReference type="PROSITE" id="PS50143">
    <property type="entry name" value="BIR_REPEAT_2"/>
    <property type="match status" value="2"/>
</dbReference>
<reference evidence="3" key="1">
    <citation type="submission" date="2025-08" db="UniProtKB">
        <authorList>
            <consortium name="RefSeq"/>
        </authorList>
    </citation>
    <scope>IDENTIFICATION</scope>
    <source>
        <tissue evidence="3">Whole organism</tissue>
    </source>
</reference>
<organism evidence="2 3">
    <name type="scientific">Frankliniella occidentalis</name>
    <name type="common">Western flower thrips</name>
    <name type="synonym">Euthrips occidentalis</name>
    <dbReference type="NCBI Taxonomy" id="133901"/>
    <lineage>
        <taxon>Eukaryota</taxon>
        <taxon>Metazoa</taxon>
        <taxon>Ecdysozoa</taxon>
        <taxon>Arthropoda</taxon>
        <taxon>Hexapoda</taxon>
        <taxon>Insecta</taxon>
        <taxon>Pterygota</taxon>
        <taxon>Neoptera</taxon>
        <taxon>Paraneoptera</taxon>
        <taxon>Thysanoptera</taxon>
        <taxon>Terebrantia</taxon>
        <taxon>Thripoidea</taxon>
        <taxon>Thripidae</taxon>
        <taxon>Frankliniella</taxon>
    </lineage>
</organism>
<dbReference type="SMART" id="SM00238">
    <property type="entry name" value="BIR"/>
    <property type="match status" value="2"/>
</dbReference>
<sequence>MATARRLGPISVWRRGLYSEARRLSTFHNFGPASMSPAILAANGFFHEFNNRLRCFSCSLQLLGVGSESDIFALHLKWSPFCEFLRGLPVNNIPIQGSSLKDSDVGPGFRWVDGVPASSLDTLGVVEKLYPLYPKYALYESRMKTFDSWPVGLALKPCDLARAGWFYSGNGDVLLCHHCGGKVEKLHAKIAVCDLWKMHAKAVPTCEFVLVHKGILFVRAASKWSETCAEENKAEPDPTFFSTPSSVEIKCKVCFVNNCCFAILPCNHYAICWECNVDLRNCGFVQLEHLAWSDLTAVQRGLAVSCPRRWKTVANDQRIERLTELLNRDGIVPLAFLKQASWVNQGALNHGMQADQDSGSDTSSSSDSDSDSS</sequence>
<feature type="region of interest" description="Disordered" evidence="1">
    <location>
        <begin position="352"/>
        <end position="373"/>
    </location>
</feature>
<dbReference type="Pfam" id="PF00653">
    <property type="entry name" value="BIR"/>
    <property type="match status" value="2"/>
</dbReference>
<evidence type="ECO:0000256" key="1">
    <source>
        <dbReference type="SAM" id="MobiDB-lite"/>
    </source>
</evidence>
<protein>
    <submittedName>
        <fullName evidence="3">E3 ubiquitin-protein ligase XIAP-like</fullName>
    </submittedName>
</protein>
<feature type="compositionally biased region" description="Low complexity" evidence="1">
    <location>
        <begin position="355"/>
        <end position="367"/>
    </location>
</feature>